<organism evidence="1 2">
    <name type="scientific">Robiginitalea myxolifaciens</name>
    <dbReference type="NCBI Taxonomy" id="400055"/>
    <lineage>
        <taxon>Bacteria</taxon>
        <taxon>Pseudomonadati</taxon>
        <taxon>Bacteroidota</taxon>
        <taxon>Flavobacteriia</taxon>
        <taxon>Flavobacteriales</taxon>
        <taxon>Flavobacteriaceae</taxon>
        <taxon>Robiginitalea</taxon>
    </lineage>
</organism>
<proteinExistence type="predicted"/>
<dbReference type="AlphaFoldDB" id="A0A1I6FV95"/>
<dbReference type="EMBL" id="FOYQ01000001">
    <property type="protein sequence ID" value="SFR33859.1"/>
    <property type="molecule type" value="Genomic_DNA"/>
</dbReference>
<gene>
    <name evidence="1" type="ORF">SAMN04490243_0742</name>
</gene>
<dbReference type="Gene3D" id="3.10.450.620">
    <property type="entry name" value="JHP933, nucleotidyltransferase-like core domain"/>
    <property type="match status" value="1"/>
</dbReference>
<dbReference type="Proteomes" id="UP000199534">
    <property type="component" value="Unassembled WGS sequence"/>
</dbReference>
<keyword evidence="1" id="KW-0808">Transferase</keyword>
<dbReference type="InterPro" id="IPR014942">
    <property type="entry name" value="AbiEii"/>
</dbReference>
<dbReference type="STRING" id="400055.SAMN04490243_0742"/>
<reference evidence="1 2" key="1">
    <citation type="submission" date="2016-10" db="EMBL/GenBank/DDBJ databases">
        <authorList>
            <person name="de Groot N.N."/>
        </authorList>
    </citation>
    <scope>NUCLEOTIDE SEQUENCE [LARGE SCALE GENOMIC DNA]</scope>
    <source>
        <strain evidence="1 2">DSM 21019</strain>
    </source>
</reference>
<evidence type="ECO:0000313" key="2">
    <source>
        <dbReference type="Proteomes" id="UP000199534"/>
    </source>
</evidence>
<dbReference type="GO" id="GO:0016740">
    <property type="term" value="F:transferase activity"/>
    <property type="evidence" value="ECO:0007669"/>
    <property type="project" value="UniProtKB-KW"/>
</dbReference>
<protein>
    <submittedName>
        <fullName evidence="1">Predicted nucleotidyltransferase component of viral defense system</fullName>
    </submittedName>
</protein>
<evidence type="ECO:0000313" key="1">
    <source>
        <dbReference type="EMBL" id="SFR33859.1"/>
    </source>
</evidence>
<keyword evidence="2" id="KW-1185">Reference proteome</keyword>
<sequence length="300" mass="34095">MANYKPQVSLLLTVLPEVAKEDCFALHGGTAINLFVREMPRLSVDIDLTYITLEDRETSFENINGALGRIKDNVEAIATDVRIVHKPENLKLQISNGEAQIKLEVNQAMRGTMEPPVTMILCETAQETFDAFCEIQVVPIGQLYGGKICAALDRQHPRDLFDVKLLLENEGFTEQIKTGFLFGLLSSKRPIHELLNPNLIDQRSAMSNQFEGMSEEEFTYEDFETTRSLLIKTIHENLTDKDKEFLLSFQNGTPDWSLFDFGDYPAVQWKLQNLQKLRESNLEKHKEQLSLLKSALVVST</sequence>
<name>A0A1I6FV95_9FLAO</name>
<dbReference type="OrthoDB" id="1550603at2"/>
<accession>A0A1I6FV95</accession>
<dbReference type="RefSeq" id="WP_092980782.1">
    <property type="nucleotide sequence ID" value="NZ_FOYQ01000001.1"/>
</dbReference>
<dbReference type="Pfam" id="PF08843">
    <property type="entry name" value="AbiEii"/>
    <property type="match status" value="1"/>
</dbReference>